<dbReference type="InterPro" id="IPR036864">
    <property type="entry name" value="Zn2-C6_fun-type_DNA-bd_sf"/>
</dbReference>
<dbReference type="GO" id="GO:0005381">
    <property type="term" value="F:iron ion transmembrane transporter activity"/>
    <property type="evidence" value="ECO:0007669"/>
    <property type="project" value="InterPro"/>
</dbReference>
<comment type="similarity">
    <text evidence="2">Belongs to the ferroportin (FP) (TC 2.A.100) family. SLC40A subfamily.</text>
</comment>
<comment type="caution">
    <text evidence="14">The sequence shown here is derived from an EMBL/GenBank/DDBJ whole genome shotgun (WGS) entry which is preliminary data.</text>
</comment>
<evidence type="ECO:0000256" key="1">
    <source>
        <dbReference type="ARBA" id="ARBA00004141"/>
    </source>
</evidence>
<evidence type="ECO:0000259" key="13">
    <source>
        <dbReference type="PROSITE" id="PS50048"/>
    </source>
</evidence>
<dbReference type="AlphaFoldDB" id="A0A1F7ZKD0"/>
<dbReference type="SUPFAM" id="SSF57701">
    <property type="entry name" value="Zn2/Cys6 DNA-binding domain"/>
    <property type="match status" value="1"/>
</dbReference>
<proteinExistence type="inferred from homology"/>
<keyword evidence="5 12" id="KW-1133">Transmembrane helix</keyword>
<reference evidence="14 15" key="1">
    <citation type="journal article" date="2016" name="Genome Biol. Evol.">
        <title>Draft genome sequence of an aflatoxigenic Aspergillus species, A. bombycis.</title>
        <authorList>
            <person name="Moore G.G."/>
            <person name="Mack B.M."/>
            <person name="Beltz S.B."/>
            <person name="Gilbert M.K."/>
        </authorList>
    </citation>
    <scope>NUCLEOTIDE SEQUENCE [LARGE SCALE GENOMIC DNA]</scope>
    <source>
        <strain evidence="15">NRRL 26010</strain>
    </source>
</reference>
<dbReference type="CDD" id="cd00067">
    <property type="entry name" value="GAL4"/>
    <property type="match status" value="1"/>
</dbReference>
<dbReference type="InterPro" id="IPR036259">
    <property type="entry name" value="MFS_trans_sf"/>
</dbReference>
<evidence type="ECO:0000256" key="10">
    <source>
        <dbReference type="ARBA" id="ARBA00023242"/>
    </source>
</evidence>
<evidence type="ECO:0000313" key="14">
    <source>
        <dbReference type="EMBL" id="OGM39901.1"/>
    </source>
</evidence>
<keyword evidence="6" id="KW-0805">Transcription regulation</keyword>
<evidence type="ECO:0000256" key="4">
    <source>
        <dbReference type="ARBA" id="ARBA00022692"/>
    </source>
</evidence>
<dbReference type="InterPro" id="IPR009716">
    <property type="entry name" value="Ferroportin-1"/>
</dbReference>
<feature type="region of interest" description="Disordered" evidence="11">
    <location>
        <begin position="1"/>
        <end position="24"/>
    </location>
</feature>
<dbReference type="GO" id="GO:0000981">
    <property type="term" value="F:DNA-binding transcription factor activity, RNA polymerase II-specific"/>
    <property type="evidence" value="ECO:0007669"/>
    <property type="project" value="InterPro"/>
</dbReference>
<dbReference type="InterPro" id="IPR001138">
    <property type="entry name" value="Zn2Cys6_DnaBD"/>
</dbReference>
<dbReference type="Gene3D" id="4.10.240.10">
    <property type="entry name" value="Zn(2)-C6 fungal-type DNA-binding domain"/>
    <property type="match status" value="1"/>
</dbReference>
<dbReference type="GeneID" id="34454713"/>
<feature type="region of interest" description="Disordered" evidence="11">
    <location>
        <begin position="676"/>
        <end position="701"/>
    </location>
</feature>
<feature type="transmembrane region" description="Helical" evidence="12">
    <location>
        <begin position="130"/>
        <end position="150"/>
    </location>
</feature>
<feature type="transmembrane region" description="Helical" evidence="12">
    <location>
        <begin position="378"/>
        <end position="401"/>
    </location>
</feature>
<dbReference type="GO" id="GO:0008270">
    <property type="term" value="F:zinc ion binding"/>
    <property type="evidence" value="ECO:0007669"/>
    <property type="project" value="InterPro"/>
</dbReference>
<feature type="compositionally biased region" description="Polar residues" evidence="11">
    <location>
        <begin position="676"/>
        <end position="694"/>
    </location>
</feature>
<accession>A0A1F7ZKD0</accession>
<evidence type="ECO:0000313" key="15">
    <source>
        <dbReference type="Proteomes" id="UP000179179"/>
    </source>
</evidence>
<dbReference type="EMBL" id="LYCR01000170">
    <property type="protein sequence ID" value="OGM39901.1"/>
    <property type="molecule type" value="Genomic_DNA"/>
</dbReference>
<dbReference type="OrthoDB" id="648861at2759"/>
<dbReference type="PANTHER" id="PTHR11660">
    <property type="entry name" value="SOLUTE CARRIER FAMILY 40 MEMBER"/>
    <property type="match status" value="1"/>
</dbReference>
<dbReference type="PROSITE" id="PS50048">
    <property type="entry name" value="ZN2_CY6_FUNGAL_2"/>
    <property type="match status" value="1"/>
</dbReference>
<organism evidence="14 15">
    <name type="scientific">Aspergillus bombycis</name>
    <dbReference type="NCBI Taxonomy" id="109264"/>
    <lineage>
        <taxon>Eukaryota</taxon>
        <taxon>Fungi</taxon>
        <taxon>Dikarya</taxon>
        <taxon>Ascomycota</taxon>
        <taxon>Pezizomycotina</taxon>
        <taxon>Eurotiomycetes</taxon>
        <taxon>Eurotiomycetidae</taxon>
        <taxon>Eurotiales</taxon>
        <taxon>Aspergillaceae</taxon>
        <taxon>Aspergillus</taxon>
    </lineage>
</organism>
<name>A0A1F7ZKD0_9EURO</name>
<evidence type="ECO:0000256" key="12">
    <source>
        <dbReference type="SAM" id="Phobius"/>
    </source>
</evidence>
<evidence type="ECO:0000256" key="11">
    <source>
        <dbReference type="SAM" id="MobiDB-lite"/>
    </source>
</evidence>
<feature type="transmembrane region" description="Helical" evidence="12">
    <location>
        <begin position="422"/>
        <end position="441"/>
    </location>
</feature>
<dbReference type="Pfam" id="PF00172">
    <property type="entry name" value="Zn_clus"/>
    <property type="match status" value="1"/>
</dbReference>
<dbReference type="GO" id="GO:0016020">
    <property type="term" value="C:membrane"/>
    <property type="evidence" value="ECO:0007669"/>
    <property type="project" value="UniProtKB-SubCell"/>
</dbReference>
<dbReference type="Pfam" id="PF06963">
    <property type="entry name" value="FPN1"/>
    <property type="match status" value="1"/>
</dbReference>
<evidence type="ECO:0000256" key="8">
    <source>
        <dbReference type="ARBA" id="ARBA00023136"/>
    </source>
</evidence>
<keyword evidence="4 12" id="KW-0812">Transmembrane</keyword>
<dbReference type="STRING" id="109264.A0A1F7ZKD0"/>
<protein>
    <submittedName>
        <fullName evidence="14">Zn(II)2Cys6 transcription factor</fullName>
    </submittedName>
</protein>
<gene>
    <name evidence="14" type="ORF">ABOM_011323</name>
</gene>
<feature type="domain" description="Zn(2)-C6 fungal-type" evidence="13">
    <location>
        <begin position="504"/>
        <end position="534"/>
    </location>
</feature>
<evidence type="ECO:0000256" key="2">
    <source>
        <dbReference type="ARBA" id="ARBA00006279"/>
    </source>
</evidence>
<feature type="transmembrane region" description="Helical" evidence="12">
    <location>
        <begin position="354"/>
        <end position="372"/>
    </location>
</feature>
<dbReference type="Proteomes" id="UP000179179">
    <property type="component" value="Unassembled WGS sequence"/>
</dbReference>
<feature type="transmembrane region" description="Helical" evidence="12">
    <location>
        <begin position="285"/>
        <end position="311"/>
    </location>
</feature>
<sequence>MSRGDSTDEAEPFLPPSSSSESIETPIRASKPVLIRLYISHSLSTWNSRMFEFGAVLFLASIFPGTLLYASIYALVRSLSAVLLSSWLGSVVDRSNRLKVIRQSIIWQRLPVALSCACFVALLTPLGPPYISPLLFAVVTLLACFEKLAYTANTVAVERDWAIVVSDALQIPRQDLNASMRRIDLFCKLLAPVVISLIDSFSTRVAIWTTLGVNASCVLLEYFAIAQVYKSVPELERPQEIDVNQNEGEEAASDDQIPQRSIAFSMVQHARGVVAPWREYVSSPLFLASFALSLLYLTVLSFGTTMVTYLLHTGFTSLQVSGMRIGAVIAELSGTWAAPFIMNKIGPIRSGLWFLNWQFGCLAAAVAAFAFLNNSSQLVAVSLIVGVALSRIGLWGFDLSVQFLVQEGVDEHARARFSSTEMALQSIFELFSFATTIVFPLPEQFKYPVYISYGAIAMAAICFAAYVRKERGHLLHTSKCFGAKEDQVPRARGTGRSGPRRRTGCLTCRARKVRCDEAKPTCANCTRLRLQCIYKTIVPGIASRRSTQRIPQVPQQAFTIDPTPTHVPDRLDVNYFDTVLQPRALRPRRASHMLPHQMTDHTLPSTSVAVPDFPNFDMLSFIGEITSDFEQKHLDLTNGVSAFTLTSEALSPTTLGTVGGSNYIVQQPTWTVDTSVGTLPSPSDSQSDVVQNVPSGDRTIWPQPRETYEEQLLSHFAEIDPPPTTFGSISLEWNYSMEEGKRWRAAPVYHQQASSEIQSCITESMDDSLLKRALTAVFLLMLSEVVSLPELGDSSTSFLHSAYLLLQRFHHRTKSWTGFGHLIVSWISLLDVRALIAGRDGDPLVELGMLDQVDTAETDQRLDDELLSKPGYLIHNAIVGPAYSFLFKAQQVIRRIVCLDMHHRRRGTVSDEFEVLQVAHQIGADLEALWNKRPRVLDVYDKPEELHDTLQPAVADEVCRTFRQYMANFLAIFIYLHRVAFVIYPRTDRVHRAVDQIIQLATVESGSVNHRLPISFIWPLFVAGLEGSLEQRGWIIQEMQRMADLPSDHRPVAQRHPNAKKILLLLEEMTKRQDASRTWADSRLVRRELFVDPFVLI</sequence>
<feature type="transmembrane region" description="Helical" evidence="12">
    <location>
        <begin position="53"/>
        <end position="76"/>
    </location>
</feature>
<keyword evidence="15" id="KW-1185">Reference proteome</keyword>
<comment type="subcellular location">
    <subcellularLocation>
        <location evidence="1">Membrane</location>
        <topology evidence="1">Multi-pass membrane protein</topology>
    </subcellularLocation>
</comment>
<keyword evidence="3" id="KW-0813">Transport</keyword>
<dbReference type="SMART" id="SM00066">
    <property type="entry name" value="GAL4"/>
    <property type="match status" value="1"/>
</dbReference>
<dbReference type="PANTHER" id="PTHR11660:SF57">
    <property type="entry name" value="SOLUTE CARRIER FAMILY 40 MEMBER"/>
    <property type="match status" value="1"/>
</dbReference>
<keyword evidence="9" id="KW-0804">Transcription</keyword>
<dbReference type="SUPFAM" id="SSF103473">
    <property type="entry name" value="MFS general substrate transporter"/>
    <property type="match status" value="1"/>
</dbReference>
<keyword evidence="7" id="KW-0238">DNA-binding</keyword>
<dbReference type="GO" id="GO:0003677">
    <property type="term" value="F:DNA binding"/>
    <property type="evidence" value="ECO:0007669"/>
    <property type="project" value="UniProtKB-KW"/>
</dbReference>
<evidence type="ECO:0000256" key="5">
    <source>
        <dbReference type="ARBA" id="ARBA00022989"/>
    </source>
</evidence>
<dbReference type="RefSeq" id="XP_022383618.1">
    <property type="nucleotide sequence ID" value="XM_022538451.1"/>
</dbReference>
<evidence type="ECO:0000256" key="7">
    <source>
        <dbReference type="ARBA" id="ARBA00023125"/>
    </source>
</evidence>
<keyword evidence="10" id="KW-0539">Nucleus</keyword>
<dbReference type="PROSITE" id="PS00463">
    <property type="entry name" value="ZN2_CY6_FUNGAL_1"/>
    <property type="match status" value="1"/>
</dbReference>
<evidence type="ECO:0000256" key="6">
    <source>
        <dbReference type="ARBA" id="ARBA00023015"/>
    </source>
</evidence>
<evidence type="ECO:0000256" key="9">
    <source>
        <dbReference type="ARBA" id="ARBA00023163"/>
    </source>
</evidence>
<dbReference type="CDD" id="cd17480">
    <property type="entry name" value="MFS_SLC40A1_like"/>
    <property type="match status" value="1"/>
</dbReference>
<keyword evidence="8 12" id="KW-0472">Membrane</keyword>
<dbReference type="Pfam" id="PF11951">
    <property type="entry name" value="Fungal_trans_2"/>
    <property type="match status" value="1"/>
</dbReference>
<dbReference type="InterPro" id="IPR021858">
    <property type="entry name" value="Fun_TF"/>
</dbReference>
<evidence type="ECO:0000256" key="3">
    <source>
        <dbReference type="ARBA" id="ARBA00022448"/>
    </source>
</evidence>
<feature type="transmembrane region" description="Helical" evidence="12">
    <location>
        <begin position="447"/>
        <end position="467"/>
    </location>
</feature>
<dbReference type="Gene3D" id="1.20.1250.20">
    <property type="entry name" value="MFS general substrate transporter like domains"/>
    <property type="match status" value="1"/>
</dbReference>